<dbReference type="EMBL" id="JANFLP010000014">
    <property type="protein sequence ID" value="MCQ1951078.1"/>
    <property type="molecule type" value="Genomic_DNA"/>
</dbReference>
<evidence type="ECO:0000313" key="2">
    <source>
        <dbReference type="EMBL" id="MCQ1951078.1"/>
    </source>
</evidence>
<feature type="domain" description="Glycosyl transferase family 28 C-terminal" evidence="1">
    <location>
        <begin position="7"/>
        <end position="80"/>
    </location>
</feature>
<proteinExistence type="predicted"/>
<keyword evidence="3" id="KW-1185">Reference proteome</keyword>
<dbReference type="Proteomes" id="UP001206924">
    <property type="component" value="Unassembled WGS sequence"/>
</dbReference>
<dbReference type="InterPro" id="IPR007235">
    <property type="entry name" value="Glyco_trans_28_C"/>
</dbReference>
<dbReference type="Pfam" id="PF04101">
    <property type="entry name" value="Glyco_tran_28_C"/>
    <property type="match status" value="1"/>
</dbReference>
<accession>A0ABT1NTL5</accession>
<dbReference type="Gene3D" id="3.40.50.2000">
    <property type="entry name" value="Glycogen Phosphorylase B"/>
    <property type="match status" value="1"/>
</dbReference>
<reference evidence="2 3" key="1">
    <citation type="submission" date="2022-07" db="EMBL/GenBank/DDBJ databases">
        <title>Novel species in genus Arthrobacter.</title>
        <authorList>
            <person name="Liu Y."/>
        </authorList>
    </citation>
    <scope>NUCLEOTIDE SEQUENCE [LARGE SCALE GENOMIC DNA]</scope>
    <source>
        <strain evidence="3">zg-Y859</strain>
    </source>
</reference>
<organism evidence="2 3">
    <name type="scientific">Arthrobacter jinronghuae</name>
    <dbReference type="NCBI Taxonomy" id="2964609"/>
    <lineage>
        <taxon>Bacteria</taxon>
        <taxon>Bacillati</taxon>
        <taxon>Actinomycetota</taxon>
        <taxon>Actinomycetes</taxon>
        <taxon>Micrococcales</taxon>
        <taxon>Micrococcaceae</taxon>
        <taxon>Arthrobacter</taxon>
    </lineage>
</organism>
<sequence>MAADEFMKAAEDADVVVTHAGVGTVLQLLELGKSPVVVPREKARSEHVDDHQSQICDLLSERGLGIVTSARNLSADHLKRAMKQRTEVHE</sequence>
<protein>
    <recommendedName>
        <fullName evidence="1">Glycosyl transferase family 28 C-terminal domain-containing protein</fullName>
    </recommendedName>
</protein>
<dbReference type="SUPFAM" id="SSF53756">
    <property type="entry name" value="UDP-Glycosyltransferase/glycogen phosphorylase"/>
    <property type="match status" value="1"/>
</dbReference>
<evidence type="ECO:0000313" key="3">
    <source>
        <dbReference type="Proteomes" id="UP001206924"/>
    </source>
</evidence>
<name>A0ABT1NTL5_9MICC</name>
<dbReference type="RefSeq" id="WP_255866213.1">
    <property type="nucleotide sequence ID" value="NZ_CP104263.1"/>
</dbReference>
<evidence type="ECO:0000259" key="1">
    <source>
        <dbReference type="Pfam" id="PF04101"/>
    </source>
</evidence>
<gene>
    <name evidence="2" type="ORF">NNX28_14235</name>
</gene>
<comment type="caution">
    <text evidence="2">The sequence shown here is derived from an EMBL/GenBank/DDBJ whole genome shotgun (WGS) entry which is preliminary data.</text>
</comment>